<dbReference type="AlphaFoldDB" id="A0A1R1PTP8"/>
<sequence>MLYGERSGSSSSKYPSVDKKYLREEFNDRRVDMKPKRGQIIEVECVGFNKRPPVLGPKSILGAKNKLGRAGLQDLDVVYESAAGLEEDRGLVCIMGDYITYGDKRQVISSMVEDGCIVGIHKIIDIEESQYFSKNRAGGMSTGTGTTGMSNINAGRAGNVAGGGIAEYNTYITSVAAIPCFGEVKIDDLGRYVAVGTSSGRLWVIDVKKIGKAYEIGSQVEMDLGTTAPSAGILRIYSGERNGNSGGSDFREYGKQREGPGKGRTT</sequence>
<proteinExistence type="predicted"/>
<reference evidence="3" key="1">
    <citation type="submission" date="2017-01" db="EMBL/GenBank/DDBJ databases">
        <authorList>
            <person name="Wang Y."/>
            <person name="White M."/>
            <person name="Kvist S."/>
            <person name="Moncalvo J.-M."/>
        </authorList>
    </citation>
    <scope>NUCLEOTIDE SEQUENCE [LARGE SCALE GENOMIC DNA]</scope>
    <source>
        <strain evidence="3">COL-18-3</strain>
    </source>
</reference>
<keyword evidence="3" id="KW-1185">Reference proteome</keyword>
<evidence type="ECO:0000256" key="1">
    <source>
        <dbReference type="SAM" id="MobiDB-lite"/>
    </source>
</evidence>
<evidence type="ECO:0000313" key="3">
    <source>
        <dbReference type="Proteomes" id="UP000188320"/>
    </source>
</evidence>
<dbReference type="Proteomes" id="UP000188320">
    <property type="component" value="Unassembled WGS sequence"/>
</dbReference>
<feature type="compositionally biased region" description="Basic and acidic residues" evidence="1">
    <location>
        <begin position="249"/>
        <end position="266"/>
    </location>
</feature>
<feature type="region of interest" description="Disordered" evidence="1">
    <location>
        <begin position="238"/>
        <end position="266"/>
    </location>
</feature>
<organism evidence="2 3">
    <name type="scientific">Zancudomyces culisetae</name>
    <name type="common">Gut fungus</name>
    <name type="synonym">Smittium culisetae</name>
    <dbReference type="NCBI Taxonomy" id="1213189"/>
    <lineage>
        <taxon>Eukaryota</taxon>
        <taxon>Fungi</taxon>
        <taxon>Fungi incertae sedis</taxon>
        <taxon>Zoopagomycota</taxon>
        <taxon>Kickxellomycotina</taxon>
        <taxon>Harpellomycetes</taxon>
        <taxon>Harpellales</taxon>
        <taxon>Legeriomycetaceae</taxon>
        <taxon>Zancudomyces</taxon>
    </lineage>
</organism>
<comment type="caution">
    <text evidence="2">The sequence shown here is derived from an EMBL/GenBank/DDBJ whole genome shotgun (WGS) entry which is preliminary data.</text>
</comment>
<name>A0A1R1PTP8_ZANCU</name>
<evidence type="ECO:0000313" key="2">
    <source>
        <dbReference type="EMBL" id="OMH84365.1"/>
    </source>
</evidence>
<protein>
    <submittedName>
        <fullName evidence="2">Uncharacterized protein</fullName>
    </submittedName>
</protein>
<accession>A0A1R1PTP8</accession>
<gene>
    <name evidence="2" type="ORF">AX774_g2122</name>
</gene>
<dbReference type="EMBL" id="LSSK01000208">
    <property type="protein sequence ID" value="OMH84365.1"/>
    <property type="molecule type" value="Genomic_DNA"/>
</dbReference>